<gene>
    <name evidence="1" type="ORF">CYMTET_20244</name>
</gene>
<proteinExistence type="predicted"/>
<evidence type="ECO:0000313" key="2">
    <source>
        <dbReference type="Proteomes" id="UP001190700"/>
    </source>
</evidence>
<name>A0AAE0G4W7_9CHLO</name>
<organism evidence="1 2">
    <name type="scientific">Cymbomonas tetramitiformis</name>
    <dbReference type="NCBI Taxonomy" id="36881"/>
    <lineage>
        <taxon>Eukaryota</taxon>
        <taxon>Viridiplantae</taxon>
        <taxon>Chlorophyta</taxon>
        <taxon>Pyramimonadophyceae</taxon>
        <taxon>Pyramimonadales</taxon>
        <taxon>Pyramimonadaceae</taxon>
        <taxon>Cymbomonas</taxon>
    </lineage>
</organism>
<comment type="caution">
    <text evidence="1">The sequence shown here is derived from an EMBL/GenBank/DDBJ whole genome shotgun (WGS) entry which is preliminary data.</text>
</comment>
<dbReference type="EMBL" id="LGRX02009783">
    <property type="protein sequence ID" value="KAK3271403.1"/>
    <property type="molecule type" value="Genomic_DNA"/>
</dbReference>
<keyword evidence="2" id="KW-1185">Reference proteome</keyword>
<reference evidence="1 2" key="1">
    <citation type="journal article" date="2015" name="Genome Biol. Evol.">
        <title>Comparative Genomics of a Bacterivorous Green Alga Reveals Evolutionary Causalities and Consequences of Phago-Mixotrophic Mode of Nutrition.</title>
        <authorList>
            <person name="Burns J.A."/>
            <person name="Paasch A."/>
            <person name="Narechania A."/>
            <person name="Kim E."/>
        </authorList>
    </citation>
    <scope>NUCLEOTIDE SEQUENCE [LARGE SCALE GENOMIC DNA]</scope>
    <source>
        <strain evidence="1 2">PLY_AMNH</strain>
    </source>
</reference>
<accession>A0AAE0G4W7</accession>
<dbReference type="Proteomes" id="UP001190700">
    <property type="component" value="Unassembled WGS sequence"/>
</dbReference>
<sequence length="122" mass="13623">MNVQILNHGHGTSGRFPMIFAVSKIDDEHEVQGVAKTLWGNSDGFKAARQSLQIGLLTVFQHHTPFDPWGSAYLRPGFTTPPMLHQQRSTTSRQSDTLGRFQHFLPDPQLAPVARTMMLGLN</sequence>
<protein>
    <submittedName>
        <fullName evidence="1">Uncharacterized protein</fullName>
    </submittedName>
</protein>
<dbReference type="AlphaFoldDB" id="A0AAE0G4W7"/>
<evidence type="ECO:0000313" key="1">
    <source>
        <dbReference type="EMBL" id="KAK3271403.1"/>
    </source>
</evidence>